<feature type="compositionally biased region" description="Polar residues" evidence="1">
    <location>
        <begin position="46"/>
        <end position="56"/>
    </location>
</feature>
<proteinExistence type="predicted"/>
<evidence type="ECO:0000313" key="2">
    <source>
        <dbReference type="EMBL" id="SCZ87886.1"/>
    </source>
</evidence>
<dbReference type="OrthoDB" id="2525594at2759"/>
<dbReference type="AlphaFoldDB" id="A0A2X0KBE1"/>
<name>A0A2X0KBE1_9BASI</name>
<feature type="compositionally biased region" description="Polar residues" evidence="1">
    <location>
        <begin position="352"/>
        <end position="375"/>
    </location>
</feature>
<evidence type="ECO:0000313" key="3">
    <source>
        <dbReference type="Proteomes" id="UP000249723"/>
    </source>
</evidence>
<accession>A0A2X0KBE1</accession>
<feature type="compositionally biased region" description="Basic and acidic residues" evidence="1">
    <location>
        <begin position="442"/>
        <end position="453"/>
    </location>
</feature>
<protein>
    <submittedName>
        <fullName evidence="2">BZ3500_MvSof-1268-A1-R1_Chr2-3g05354 protein</fullName>
    </submittedName>
</protein>
<feature type="region of interest" description="Disordered" evidence="1">
    <location>
        <begin position="23"/>
        <end position="76"/>
    </location>
</feature>
<dbReference type="STRING" id="289078.A0A2X0KBE1"/>
<keyword evidence="3" id="KW-1185">Reference proteome</keyword>
<dbReference type="EMBL" id="FMWP01000011">
    <property type="protein sequence ID" value="SCZ87886.1"/>
    <property type="molecule type" value="Genomic_DNA"/>
</dbReference>
<organism evidence="2 3">
    <name type="scientific">Microbotryum saponariae</name>
    <dbReference type="NCBI Taxonomy" id="289078"/>
    <lineage>
        <taxon>Eukaryota</taxon>
        <taxon>Fungi</taxon>
        <taxon>Dikarya</taxon>
        <taxon>Basidiomycota</taxon>
        <taxon>Pucciniomycotina</taxon>
        <taxon>Microbotryomycetes</taxon>
        <taxon>Microbotryales</taxon>
        <taxon>Microbotryaceae</taxon>
        <taxon>Microbotryum</taxon>
    </lineage>
</organism>
<gene>
    <name evidence="2" type="ORF">BZ3500_MVSOF-1268-A1-R1_CHR2-3G05354</name>
</gene>
<dbReference type="Proteomes" id="UP000249723">
    <property type="component" value="Unassembled WGS sequence"/>
</dbReference>
<feature type="region of interest" description="Disordered" evidence="1">
    <location>
        <begin position="405"/>
        <end position="456"/>
    </location>
</feature>
<feature type="region of interest" description="Disordered" evidence="1">
    <location>
        <begin position="260"/>
        <end position="385"/>
    </location>
</feature>
<reference evidence="3" key="1">
    <citation type="submission" date="2016-10" db="EMBL/GenBank/DDBJ databases">
        <authorList>
            <person name="Jeantristanb JTB J.-T."/>
            <person name="Ricardo R."/>
        </authorList>
    </citation>
    <scope>NUCLEOTIDE SEQUENCE [LARGE SCALE GENOMIC DNA]</scope>
</reference>
<feature type="compositionally biased region" description="Polar residues" evidence="1">
    <location>
        <begin position="322"/>
        <end position="339"/>
    </location>
</feature>
<sequence>MSKTLVPSVSFSGLYGLVSSPLKGGNHHGSSTPSGGLKPIAPPVPSRTNSSDSTTDLPLLDNQRQHHHHQQQQQYYHHPNQVVASRHPSQYSAVSASVPEAQLQLSTECPSCAHPVVLKVPSALLAAANVGHHNRLGMEQYDDGRYFQQQVDHRGGRQLTEKDRREQWRAGVVGGAVRAAKAFKESRFPELLWRLFQFCVGIILWLDMTFHLRQRIMVVVWAVLEDLVKIEREVGILRNSGEAISVLWEAAVKGTIALAKSEDGPSTTPAPAPSPMHHSASPYGGPSTMGMYPFPTMDHHGHDQPPYSYPCSPTFHPHPQQRAGTASPSAYAQPSFTYTSEDDISNLGDLVDSSSSDQELTPQKSSHVHLQSTTRESARTLRRTAYSTPSLKGFALGIDGSVERRSRSGISTPGANHASAEDYYFDGLATPRPTMVRKRSRSGPEEKPRRDAARGWAETLAGAVSSRIIRPSA</sequence>
<evidence type="ECO:0000256" key="1">
    <source>
        <dbReference type="SAM" id="MobiDB-lite"/>
    </source>
</evidence>